<proteinExistence type="predicted"/>
<evidence type="ECO:0000313" key="1">
    <source>
        <dbReference type="EMBL" id="CAG9621576.1"/>
    </source>
</evidence>
<reference evidence="1 2" key="1">
    <citation type="submission" date="2021-10" db="EMBL/GenBank/DDBJ databases">
        <authorList>
            <person name="Criscuolo A."/>
        </authorList>
    </citation>
    <scope>NUCLEOTIDE SEQUENCE [LARGE SCALE GENOMIC DNA]</scope>
    <source>
        <strain evidence="2">CIP 111883</strain>
    </source>
</reference>
<accession>A0ABN8AC97</accession>
<comment type="caution">
    <text evidence="1">The sequence shown here is derived from an EMBL/GenBank/DDBJ whole genome shotgun (WGS) entry which is preliminary data.</text>
</comment>
<protein>
    <submittedName>
        <fullName evidence="1">Uncharacterized protein</fullName>
    </submittedName>
</protein>
<sequence>MGEYILKTEKLVKVFGESGGDGSTTAVDGLNLEFHSSNVRKADRKQFLNQFMDNLVVLGGRVRDV</sequence>
<dbReference type="RefSeq" id="WP_230501454.1">
    <property type="nucleotide sequence ID" value="NZ_CAKJTJ010000011.1"/>
</dbReference>
<dbReference type="EMBL" id="CAKJTJ010000011">
    <property type="protein sequence ID" value="CAG9621576.1"/>
    <property type="molecule type" value="Genomic_DNA"/>
</dbReference>
<organism evidence="1 2">
    <name type="scientific">Sutcliffiella rhizosphaerae</name>
    <dbReference type="NCBI Taxonomy" id="2880967"/>
    <lineage>
        <taxon>Bacteria</taxon>
        <taxon>Bacillati</taxon>
        <taxon>Bacillota</taxon>
        <taxon>Bacilli</taxon>
        <taxon>Bacillales</taxon>
        <taxon>Bacillaceae</taxon>
        <taxon>Sutcliffiella</taxon>
    </lineage>
</organism>
<gene>
    <name evidence="1" type="ORF">BACCIP111883_02349</name>
</gene>
<keyword evidence="2" id="KW-1185">Reference proteome</keyword>
<evidence type="ECO:0000313" key="2">
    <source>
        <dbReference type="Proteomes" id="UP000789833"/>
    </source>
</evidence>
<name>A0ABN8AC97_9BACI</name>
<dbReference type="Proteomes" id="UP000789833">
    <property type="component" value="Unassembled WGS sequence"/>
</dbReference>